<evidence type="ECO:0000256" key="7">
    <source>
        <dbReference type="ARBA" id="ARBA00022927"/>
    </source>
</evidence>
<feature type="transmembrane region" description="Helical" evidence="12">
    <location>
        <begin position="232"/>
        <end position="253"/>
    </location>
</feature>
<dbReference type="GO" id="GO:0005793">
    <property type="term" value="C:endoplasmic reticulum-Golgi intermediate compartment"/>
    <property type="evidence" value="ECO:0007669"/>
    <property type="project" value="TreeGrafter"/>
</dbReference>
<reference evidence="13 14" key="1">
    <citation type="submission" date="2017-08" db="EMBL/GenBank/DDBJ databases">
        <title>Acidophilic green algal genome provides insights into adaptation to an acidic environment.</title>
        <authorList>
            <person name="Hirooka S."/>
            <person name="Hirose Y."/>
            <person name="Kanesaki Y."/>
            <person name="Higuchi S."/>
            <person name="Fujiwara T."/>
            <person name="Onuma R."/>
            <person name="Era A."/>
            <person name="Ohbayashi R."/>
            <person name="Uzuka A."/>
            <person name="Nozaki H."/>
            <person name="Yoshikawa H."/>
            <person name="Miyagishima S.Y."/>
        </authorList>
    </citation>
    <scope>NUCLEOTIDE SEQUENCE [LARGE SCALE GENOMIC DNA]</scope>
    <source>
        <strain evidence="13 14">NIES-2499</strain>
    </source>
</reference>
<dbReference type="GO" id="GO:0015031">
    <property type="term" value="P:protein transport"/>
    <property type="evidence" value="ECO:0007669"/>
    <property type="project" value="UniProtKB-KW"/>
</dbReference>
<dbReference type="InterPro" id="IPR005578">
    <property type="entry name" value="Yif1_fam"/>
</dbReference>
<dbReference type="AlphaFoldDB" id="A0A250X3P0"/>
<keyword evidence="9" id="KW-0333">Golgi apparatus</keyword>
<dbReference type="GO" id="GO:0000139">
    <property type="term" value="C:Golgi membrane"/>
    <property type="evidence" value="ECO:0007669"/>
    <property type="project" value="UniProtKB-SubCell"/>
</dbReference>
<dbReference type="EMBL" id="BEGY01000026">
    <property type="protein sequence ID" value="GAX77694.1"/>
    <property type="molecule type" value="Genomic_DNA"/>
</dbReference>
<evidence type="ECO:0000256" key="8">
    <source>
        <dbReference type="ARBA" id="ARBA00022989"/>
    </source>
</evidence>
<feature type="transmembrane region" description="Helical" evidence="12">
    <location>
        <begin position="265"/>
        <end position="283"/>
    </location>
</feature>
<evidence type="ECO:0000256" key="1">
    <source>
        <dbReference type="ARBA" id="ARBA00004477"/>
    </source>
</evidence>
<evidence type="ECO:0000256" key="9">
    <source>
        <dbReference type="ARBA" id="ARBA00023034"/>
    </source>
</evidence>
<keyword evidence="7" id="KW-0653">Protein transport</keyword>
<feature type="transmembrane region" description="Helical" evidence="12">
    <location>
        <begin position="327"/>
        <end position="346"/>
    </location>
</feature>
<evidence type="ECO:0000256" key="2">
    <source>
        <dbReference type="ARBA" id="ARBA00004653"/>
    </source>
</evidence>
<evidence type="ECO:0000256" key="6">
    <source>
        <dbReference type="ARBA" id="ARBA00022824"/>
    </source>
</evidence>
<protein>
    <submittedName>
        <fullName evidence="13">Uncharacterized protein</fullName>
    </submittedName>
</protein>
<evidence type="ECO:0000256" key="12">
    <source>
        <dbReference type="SAM" id="Phobius"/>
    </source>
</evidence>
<sequence length="377" mass="42355">MQENVGRPETSGYQNSQQQPSYIDVAPSQPYNLYQNYQNQGYQSQGYQQSYQQGYAPSGIYQDANLYSAQTQGIYSAQQQYSQYATGTTAPVPSAQGYGDAQVFMPNLSPLNLMTAGTTLLSGGQTWGQQYVQNVQQRMSWLSGGAFSFHFNVTNSYVFNKVFMLFAPFLKRWNYSRQHEQAQGGQTFLPPRADINSPDLYLPVVSAWTYIIIVCALSLAEEKYKPDLMYSTVWSACVSWLVHALLLSIVLRAMNLPATIPWVEVFAYTGYAYVPACAIILAGVVGGKWFYYGSWLYSSLSMAVFLIRTLKRTLFQEARNIGRDMTLTNYLLLTIALFQLPFLFWLSNVTLPHQFWRHVGAHVQAAAAAAAVLKNSP</sequence>
<dbReference type="GO" id="GO:0005789">
    <property type="term" value="C:endoplasmic reticulum membrane"/>
    <property type="evidence" value="ECO:0007669"/>
    <property type="project" value="UniProtKB-SubCell"/>
</dbReference>
<comment type="caution">
    <text evidence="13">The sequence shown here is derived from an EMBL/GenBank/DDBJ whole genome shotgun (WGS) entry which is preliminary data.</text>
</comment>
<evidence type="ECO:0000256" key="3">
    <source>
        <dbReference type="ARBA" id="ARBA00009727"/>
    </source>
</evidence>
<keyword evidence="5 12" id="KW-0812">Transmembrane</keyword>
<keyword evidence="4" id="KW-0813">Transport</keyword>
<feature type="compositionally biased region" description="Polar residues" evidence="11">
    <location>
        <begin position="11"/>
        <end position="20"/>
    </location>
</feature>
<dbReference type="STRING" id="1157962.A0A250X3P0"/>
<dbReference type="OrthoDB" id="337750at2759"/>
<dbReference type="PANTHER" id="PTHR14083:SF0">
    <property type="entry name" value="YIP1D-INTERACTING FACTOR 1, ISOFORM C"/>
    <property type="match status" value="1"/>
</dbReference>
<evidence type="ECO:0000256" key="10">
    <source>
        <dbReference type="ARBA" id="ARBA00023136"/>
    </source>
</evidence>
<dbReference type="GO" id="GO:0006888">
    <property type="term" value="P:endoplasmic reticulum to Golgi vesicle-mediated transport"/>
    <property type="evidence" value="ECO:0007669"/>
    <property type="project" value="InterPro"/>
</dbReference>
<name>A0A250X3P0_9CHLO</name>
<dbReference type="PANTHER" id="PTHR14083">
    <property type="entry name" value="YIP1 INTERACTING FACTOR HOMOLOG YIF1 PROTEIN"/>
    <property type="match status" value="1"/>
</dbReference>
<evidence type="ECO:0000256" key="5">
    <source>
        <dbReference type="ARBA" id="ARBA00022692"/>
    </source>
</evidence>
<proteinExistence type="inferred from homology"/>
<dbReference type="GO" id="GO:0030134">
    <property type="term" value="C:COPII-coated ER to Golgi transport vesicle"/>
    <property type="evidence" value="ECO:0007669"/>
    <property type="project" value="TreeGrafter"/>
</dbReference>
<organism evidence="13 14">
    <name type="scientific">Chlamydomonas eustigma</name>
    <dbReference type="NCBI Taxonomy" id="1157962"/>
    <lineage>
        <taxon>Eukaryota</taxon>
        <taxon>Viridiplantae</taxon>
        <taxon>Chlorophyta</taxon>
        <taxon>core chlorophytes</taxon>
        <taxon>Chlorophyceae</taxon>
        <taxon>CS clade</taxon>
        <taxon>Chlamydomonadales</taxon>
        <taxon>Chlamydomonadaceae</taxon>
        <taxon>Chlamydomonas</taxon>
    </lineage>
</organism>
<feature type="region of interest" description="Disordered" evidence="11">
    <location>
        <begin position="1"/>
        <end position="20"/>
    </location>
</feature>
<comment type="subcellular location">
    <subcellularLocation>
        <location evidence="1">Endoplasmic reticulum membrane</location>
        <topology evidence="1">Multi-pass membrane protein</topology>
    </subcellularLocation>
    <subcellularLocation>
        <location evidence="2">Golgi apparatus membrane</location>
        <topology evidence="2">Multi-pass membrane protein</topology>
    </subcellularLocation>
</comment>
<gene>
    <name evidence="13" type="ORF">CEUSTIGMA_g5137.t1</name>
</gene>
<keyword evidence="8 12" id="KW-1133">Transmembrane helix</keyword>
<accession>A0A250X3P0</accession>
<evidence type="ECO:0000313" key="13">
    <source>
        <dbReference type="EMBL" id="GAX77694.1"/>
    </source>
</evidence>
<keyword evidence="10 12" id="KW-0472">Membrane</keyword>
<feature type="transmembrane region" description="Helical" evidence="12">
    <location>
        <begin position="289"/>
        <end position="307"/>
    </location>
</feature>
<keyword evidence="6" id="KW-0256">Endoplasmic reticulum</keyword>
<dbReference type="Pfam" id="PF03878">
    <property type="entry name" value="YIF1"/>
    <property type="match status" value="1"/>
</dbReference>
<evidence type="ECO:0000256" key="11">
    <source>
        <dbReference type="SAM" id="MobiDB-lite"/>
    </source>
</evidence>
<evidence type="ECO:0000256" key="4">
    <source>
        <dbReference type="ARBA" id="ARBA00022448"/>
    </source>
</evidence>
<evidence type="ECO:0000313" key="14">
    <source>
        <dbReference type="Proteomes" id="UP000232323"/>
    </source>
</evidence>
<comment type="similarity">
    <text evidence="3">Belongs to the YIF1 family.</text>
</comment>
<feature type="transmembrane region" description="Helical" evidence="12">
    <location>
        <begin position="200"/>
        <end position="220"/>
    </location>
</feature>
<keyword evidence="14" id="KW-1185">Reference proteome</keyword>
<dbReference type="Proteomes" id="UP000232323">
    <property type="component" value="Unassembled WGS sequence"/>
</dbReference>